<proteinExistence type="predicted"/>
<evidence type="ECO:0000313" key="1">
    <source>
        <dbReference type="EMBL" id="CAI8719854.1"/>
    </source>
</evidence>
<reference evidence="1" key="1">
    <citation type="submission" date="2023-03" db="EMBL/GenBank/DDBJ databases">
        <authorList>
            <person name="Pothier F. J."/>
        </authorList>
    </citation>
    <scope>NUCLEOTIDE SEQUENCE</scope>
    <source>
        <strain evidence="1">DAPP-PG 215</strain>
    </source>
</reference>
<accession>A0AAV1BEM3</accession>
<dbReference type="EMBL" id="OX458335">
    <property type="protein sequence ID" value="CAI8719854.1"/>
    <property type="molecule type" value="Genomic_DNA"/>
</dbReference>
<gene>
    <name evidence="1" type="ORF">DAPPPG215_00290</name>
</gene>
<dbReference type="Gene3D" id="3.40.50.720">
    <property type="entry name" value="NAD(P)-binding Rossmann-like Domain"/>
    <property type="match status" value="1"/>
</dbReference>
<dbReference type="InterPro" id="IPR036291">
    <property type="entry name" value="NAD(P)-bd_dom_sf"/>
</dbReference>
<dbReference type="SUPFAM" id="SSF51735">
    <property type="entry name" value="NAD(P)-binding Rossmann-fold domains"/>
    <property type="match status" value="1"/>
</dbReference>
<dbReference type="InterPro" id="IPR002347">
    <property type="entry name" value="SDR_fam"/>
</dbReference>
<name>A0AAV1BEM3_PSEUB</name>
<organism evidence="1 2">
    <name type="scientific">Pseudomonas syringae pv. tomato</name>
    <dbReference type="NCBI Taxonomy" id="323"/>
    <lineage>
        <taxon>Bacteria</taxon>
        <taxon>Pseudomonadati</taxon>
        <taxon>Pseudomonadota</taxon>
        <taxon>Gammaproteobacteria</taxon>
        <taxon>Pseudomonadales</taxon>
        <taxon>Pseudomonadaceae</taxon>
        <taxon>Pseudomonas</taxon>
    </lineage>
</organism>
<sequence length="79" mass="8582">MLGAWRTERLKTLTADIEIQGGSARFRARDVTDAADVQAFADFARREFGKTDVIINNAGVMPVSPLTPCIHSPPTLAPK</sequence>
<protein>
    <submittedName>
        <fullName evidence="1">SDR family NAD(P)-dependent oxidoreductase</fullName>
    </submittedName>
</protein>
<evidence type="ECO:0000313" key="2">
    <source>
        <dbReference type="Proteomes" id="UP001177000"/>
    </source>
</evidence>
<dbReference type="Proteomes" id="UP001177000">
    <property type="component" value="Chromosome"/>
</dbReference>
<dbReference type="Pfam" id="PF00106">
    <property type="entry name" value="adh_short"/>
    <property type="match status" value="1"/>
</dbReference>
<dbReference type="AlphaFoldDB" id="A0AAV1BEM3"/>